<organism evidence="3 4">
    <name type="scientific">Clunio marinus</name>
    <dbReference type="NCBI Taxonomy" id="568069"/>
    <lineage>
        <taxon>Eukaryota</taxon>
        <taxon>Metazoa</taxon>
        <taxon>Ecdysozoa</taxon>
        <taxon>Arthropoda</taxon>
        <taxon>Hexapoda</taxon>
        <taxon>Insecta</taxon>
        <taxon>Pterygota</taxon>
        <taxon>Neoptera</taxon>
        <taxon>Endopterygota</taxon>
        <taxon>Diptera</taxon>
        <taxon>Nematocera</taxon>
        <taxon>Chironomoidea</taxon>
        <taxon>Chironomidae</taxon>
        <taxon>Clunio</taxon>
    </lineage>
</organism>
<dbReference type="OrthoDB" id="7614304at2759"/>
<keyword evidence="2" id="KW-0812">Transmembrane</keyword>
<sequence>MSGSHDNDDDDDGEDDDTSIPNNQQTNAQHNEFNPILQIFNVVSNILLKSAASAAQKSGTQLIGFDRNEELKGDNGSIDDNDDGWESAYAQTNATTERALEEGRQSYIKGDPLNGYYDFVITEGSYKFWVIFQLGTAALLIYSCLAAIYYSKVNPLTSDYDYVEYLSRSFNGRSMSDDTADVEDDVETSIEPGRTYLSSLANNKWFQAASYGFQFAMDAIDKIPQ</sequence>
<proteinExistence type="predicted"/>
<dbReference type="Proteomes" id="UP000183832">
    <property type="component" value="Unassembled WGS sequence"/>
</dbReference>
<accession>A0A1J1IQZ2</accession>
<feature type="region of interest" description="Disordered" evidence="1">
    <location>
        <begin position="1"/>
        <end position="31"/>
    </location>
</feature>
<evidence type="ECO:0000313" key="4">
    <source>
        <dbReference type="Proteomes" id="UP000183832"/>
    </source>
</evidence>
<feature type="compositionally biased region" description="Acidic residues" evidence="1">
    <location>
        <begin position="7"/>
        <end position="18"/>
    </location>
</feature>
<evidence type="ECO:0000256" key="1">
    <source>
        <dbReference type="SAM" id="MobiDB-lite"/>
    </source>
</evidence>
<keyword evidence="4" id="KW-1185">Reference proteome</keyword>
<keyword evidence="2" id="KW-0472">Membrane</keyword>
<protein>
    <submittedName>
        <fullName evidence="3">CLUMA_CG015894, isoform A</fullName>
    </submittedName>
</protein>
<feature type="compositionally biased region" description="Polar residues" evidence="1">
    <location>
        <begin position="19"/>
        <end position="31"/>
    </location>
</feature>
<evidence type="ECO:0000256" key="2">
    <source>
        <dbReference type="SAM" id="Phobius"/>
    </source>
</evidence>
<dbReference type="STRING" id="568069.A0A1J1IQZ2"/>
<reference evidence="3 4" key="1">
    <citation type="submission" date="2015-04" db="EMBL/GenBank/DDBJ databases">
        <authorList>
            <person name="Syromyatnikov M.Y."/>
            <person name="Popov V.N."/>
        </authorList>
    </citation>
    <scope>NUCLEOTIDE SEQUENCE [LARGE SCALE GENOMIC DNA]</scope>
</reference>
<evidence type="ECO:0000313" key="3">
    <source>
        <dbReference type="EMBL" id="CRL02659.1"/>
    </source>
</evidence>
<dbReference type="AlphaFoldDB" id="A0A1J1IQZ2"/>
<name>A0A1J1IQZ2_9DIPT</name>
<dbReference type="EMBL" id="CVRI01000058">
    <property type="protein sequence ID" value="CRL02659.1"/>
    <property type="molecule type" value="Genomic_DNA"/>
</dbReference>
<feature type="transmembrane region" description="Helical" evidence="2">
    <location>
        <begin position="128"/>
        <end position="150"/>
    </location>
</feature>
<gene>
    <name evidence="3" type="ORF">CLUMA_CG015894</name>
</gene>
<keyword evidence="2" id="KW-1133">Transmembrane helix</keyword>